<dbReference type="EMBL" id="LS483447">
    <property type="protein sequence ID" value="SQH73396.1"/>
    <property type="molecule type" value="Genomic_DNA"/>
</dbReference>
<protein>
    <submittedName>
        <fullName evidence="4">PASTA domain</fullName>
    </submittedName>
</protein>
<dbReference type="eggNOG" id="COG2815">
    <property type="taxonomic scope" value="Bacteria"/>
</dbReference>
<evidence type="ECO:0000313" key="6">
    <source>
        <dbReference type="Proteomes" id="UP000249300"/>
    </source>
</evidence>
<dbReference type="InterPro" id="IPR005543">
    <property type="entry name" value="PASTA_dom"/>
</dbReference>
<dbReference type="SMART" id="SM00740">
    <property type="entry name" value="PASTA"/>
    <property type="match status" value="2"/>
</dbReference>
<keyword evidence="6" id="KW-1185">Reference proteome</keyword>
<dbReference type="STRING" id="393921.HQ45_02795"/>
<organism evidence="3 5">
    <name type="scientific">Porphyromonas crevioricanis</name>
    <dbReference type="NCBI Taxonomy" id="393921"/>
    <lineage>
        <taxon>Bacteria</taxon>
        <taxon>Pseudomonadati</taxon>
        <taxon>Bacteroidota</taxon>
        <taxon>Bacteroidia</taxon>
        <taxon>Bacteroidales</taxon>
        <taxon>Porphyromonadaceae</taxon>
        <taxon>Porphyromonas</taxon>
    </lineage>
</organism>
<evidence type="ECO:0000313" key="5">
    <source>
        <dbReference type="Proteomes" id="UP000030136"/>
    </source>
</evidence>
<evidence type="ECO:0000313" key="4">
    <source>
        <dbReference type="EMBL" id="SQH73396.1"/>
    </source>
</evidence>
<dbReference type="CDD" id="cd06577">
    <property type="entry name" value="PASTA_pknB"/>
    <property type="match status" value="1"/>
</dbReference>
<evidence type="ECO:0000313" key="3">
    <source>
        <dbReference type="EMBL" id="KGN94639.1"/>
    </source>
</evidence>
<dbReference type="KEGG" id="pcre:NCTC12858_01251"/>
<proteinExistence type="predicted"/>
<reference evidence="4 6" key="2">
    <citation type="submission" date="2018-06" db="EMBL/GenBank/DDBJ databases">
        <authorList>
            <consortium name="Pathogen Informatics"/>
            <person name="Doyle S."/>
        </authorList>
    </citation>
    <scope>NUCLEOTIDE SEQUENCE [LARGE SCALE GENOMIC DNA]</scope>
    <source>
        <strain evidence="4 6">NCTC12858</strain>
    </source>
</reference>
<feature type="region of interest" description="Disordered" evidence="1">
    <location>
        <begin position="199"/>
        <end position="224"/>
    </location>
</feature>
<dbReference type="OrthoDB" id="9803895at2"/>
<reference evidence="3 5" key="1">
    <citation type="submission" date="2014-08" db="EMBL/GenBank/DDBJ databases">
        <title>Porphyromonas crevioricanis strain:COT-253_OH1447 Genome sequencing.</title>
        <authorList>
            <person name="Wallis C."/>
            <person name="Deusch O."/>
            <person name="O'Flynn C."/>
            <person name="Davis I."/>
            <person name="Jospin G."/>
            <person name="Darling A.E."/>
            <person name="Coil D.A."/>
            <person name="Alexiev A."/>
            <person name="Horsfall A."/>
            <person name="Kirkwood N."/>
            <person name="Harris S."/>
            <person name="Eisen J.A."/>
        </authorList>
    </citation>
    <scope>NUCLEOTIDE SEQUENCE [LARGE SCALE GENOMIC DNA]</scope>
    <source>
        <strain evidence="5">COT-253 OH1447</strain>
        <strain evidence="3">COT-253_OH1447</strain>
    </source>
</reference>
<dbReference type="Proteomes" id="UP000030136">
    <property type="component" value="Unassembled WGS sequence"/>
</dbReference>
<gene>
    <name evidence="3" type="ORF">HQ38_05505</name>
    <name evidence="4" type="ORF">NCTC12858_01251</name>
</gene>
<dbReference type="Proteomes" id="UP000249300">
    <property type="component" value="Chromosome 1"/>
</dbReference>
<feature type="domain" description="PASTA" evidence="2">
    <location>
        <begin position="43"/>
        <end position="112"/>
    </location>
</feature>
<dbReference type="RefSeq" id="WP_023937492.1">
    <property type="nucleotide sequence ID" value="NZ_FUXH01000001.1"/>
</dbReference>
<name>A0A0A2G2C1_9PORP</name>
<accession>A0A0A2G2C1</accession>
<evidence type="ECO:0000256" key="1">
    <source>
        <dbReference type="SAM" id="MobiDB-lite"/>
    </source>
</evidence>
<dbReference type="EMBL" id="JQJC01000015">
    <property type="protein sequence ID" value="KGN94639.1"/>
    <property type="molecule type" value="Genomic_DNA"/>
</dbReference>
<dbReference type="Gene3D" id="3.30.10.20">
    <property type="match status" value="1"/>
</dbReference>
<dbReference type="AlphaFoldDB" id="A0A0A2G2C1"/>
<feature type="domain" description="PASTA" evidence="2">
    <location>
        <begin position="114"/>
        <end position="185"/>
    </location>
</feature>
<sequence>MNSTKKKFISKHPILSSLLLMLVLSLLIVFVLGSFTDIYTSHGQEREVPMLKGLTQQQAVEKLETLDLKCEVVDSVHLGYNRNVLPGAIVESVPEAGSKVKPGRIIFLTVNAFSPQKGTIPDLKDLSLRQAVSVLKSIGFTNVRQRYISGDFLDLVSAVETADGREIRPGDRIALSDPLVLVVIRGGFSLVDSLQPELESVPDSMTVEEEGPRKNDREENESWW</sequence>
<evidence type="ECO:0000259" key="2">
    <source>
        <dbReference type="PROSITE" id="PS51178"/>
    </source>
</evidence>
<dbReference type="PROSITE" id="PS51178">
    <property type="entry name" value="PASTA"/>
    <property type="match status" value="2"/>
</dbReference>
<dbReference type="Pfam" id="PF03793">
    <property type="entry name" value="PASTA"/>
    <property type="match status" value="1"/>
</dbReference>